<gene>
    <name evidence="2" type="ORF">PR048_031582</name>
</gene>
<name>A0ABQ9G9Q6_9NEOP</name>
<evidence type="ECO:0000256" key="1">
    <source>
        <dbReference type="SAM" id="MobiDB-lite"/>
    </source>
</evidence>
<dbReference type="EMBL" id="JARBHB010000015">
    <property type="protein sequence ID" value="KAJ8867779.1"/>
    <property type="molecule type" value="Genomic_DNA"/>
</dbReference>
<evidence type="ECO:0008006" key="4">
    <source>
        <dbReference type="Google" id="ProtNLM"/>
    </source>
</evidence>
<keyword evidence="3" id="KW-1185">Reference proteome</keyword>
<dbReference type="Proteomes" id="UP001159363">
    <property type="component" value="Chromosome 14"/>
</dbReference>
<organism evidence="2 3">
    <name type="scientific">Dryococelus australis</name>
    <dbReference type="NCBI Taxonomy" id="614101"/>
    <lineage>
        <taxon>Eukaryota</taxon>
        <taxon>Metazoa</taxon>
        <taxon>Ecdysozoa</taxon>
        <taxon>Arthropoda</taxon>
        <taxon>Hexapoda</taxon>
        <taxon>Insecta</taxon>
        <taxon>Pterygota</taxon>
        <taxon>Neoptera</taxon>
        <taxon>Polyneoptera</taxon>
        <taxon>Phasmatodea</taxon>
        <taxon>Verophasmatodea</taxon>
        <taxon>Anareolatae</taxon>
        <taxon>Phasmatidae</taxon>
        <taxon>Eurycanthinae</taxon>
        <taxon>Dryococelus</taxon>
    </lineage>
</organism>
<proteinExistence type="predicted"/>
<evidence type="ECO:0000313" key="2">
    <source>
        <dbReference type="EMBL" id="KAJ8867779.1"/>
    </source>
</evidence>
<protein>
    <recommendedName>
        <fullName evidence="4">DNA helicase</fullName>
    </recommendedName>
</protein>
<feature type="region of interest" description="Disordered" evidence="1">
    <location>
        <begin position="495"/>
        <end position="528"/>
    </location>
</feature>
<sequence>MTGSENSHDDPSIPRKERFPFRITSQGTGQQTACRVQTEIIHFVNSLKSHLSLVHVPPIRNALEFSERPHAQKASLVGFPVLSSIYTTNTSSTVVSYLHPHSDSHRQDSWSLDLCIVPECKGGGNGRSLRKPSDQRHRPARFPHVKIRSDPTGDRIRIALSGKSVARSSETSMTLNQMKITAFLLQQLAAAEVNGGGLWRKISFVHDNRDYCIVHKGPDWLVLELRCSVFGTQNSYETILNVPPMCRTRKRTHTWHVSSFVHLPPSLFAASKASPPPPARPRRLPGYDTIPPPPQHHGYPHQAPTMDPLWREDRSTLCARQGFVTSWRGQGIADTPTGIHTCLLPSFFSIASPYYIRFHSSFKGPPWGRVGVVVRLLASHLGKPGSDVRIVRDDAAGRRVFSGFSRFSLPLRSDTDPYSPRFTLIGSQDLVDAARQFRSLRLAAMGHLTRVALSPLWFPRFSATNVDKITRDSGALNIEVLRADEGEVSCLRSRARMQGRGKREIPEKTADQRHRQASGRDPHRKSSSVAIDTVMDTEQITTYPVEFLNSLQLSGVPSHKLQLELGVPFELVNKLGTLEMRDLVGPVSTWVSSDTSADKSQLQARTLLRRGGPVACVVRTFPKRVAR</sequence>
<comment type="caution">
    <text evidence="2">The sequence shown here is derived from an EMBL/GenBank/DDBJ whole genome shotgun (WGS) entry which is preliminary data.</text>
</comment>
<feature type="compositionally biased region" description="Basic and acidic residues" evidence="1">
    <location>
        <begin position="501"/>
        <end position="521"/>
    </location>
</feature>
<accession>A0ABQ9G9Q6</accession>
<reference evidence="2 3" key="1">
    <citation type="submission" date="2023-02" db="EMBL/GenBank/DDBJ databases">
        <title>LHISI_Scaffold_Assembly.</title>
        <authorList>
            <person name="Stuart O.P."/>
            <person name="Cleave R."/>
            <person name="Magrath M.J.L."/>
            <person name="Mikheyev A.S."/>
        </authorList>
    </citation>
    <scope>NUCLEOTIDE SEQUENCE [LARGE SCALE GENOMIC DNA]</scope>
    <source>
        <strain evidence="2">Daus_M_001</strain>
        <tissue evidence="2">Leg muscle</tissue>
    </source>
</reference>
<feature type="region of interest" description="Disordered" evidence="1">
    <location>
        <begin position="1"/>
        <end position="20"/>
    </location>
</feature>
<evidence type="ECO:0000313" key="3">
    <source>
        <dbReference type="Proteomes" id="UP001159363"/>
    </source>
</evidence>